<organism evidence="9 10">
    <name type="scientific">Dillenia turbinata</name>
    <dbReference type="NCBI Taxonomy" id="194707"/>
    <lineage>
        <taxon>Eukaryota</taxon>
        <taxon>Viridiplantae</taxon>
        <taxon>Streptophyta</taxon>
        <taxon>Embryophyta</taxon>
        <taxon>Tracheophyta</taxon>
        <taxon>Spermatophyta</taxon>
        <taxon>Magnoliopsida</taxon>
        <taxon>eudicotyledons</taxon>
        <taxon>Gunneridae</taxon>
        <taxon>Pentapetalae</taxon>
        <taxon>Dilleniales</taxon>
        <taxon>Dilleniaceae</taxon>
        <taxon>Dillenia</taxon>
    </lineage>
</organism>
<dbReference type="InterPro" id="IPR003337">
    <property type="entry name" value="Trehalose_PPase"/>
</dbReference>
<dbReference type="PANTHER" id="PTHR43768">
    <property type="entry name" value="TREHALOSE 6-PHOSPHATE PHOSPHATASE"/>
    <property type="match status" value="1"/>
</dbReference>
<accession>A0AAN8W6M3</accession>
<comment type="pathway">
    <text evidence="3 8">Glycan biosynthesis; trehalose biosynthesis.</text>
</comment>
<evidence type="ECO:0000313" key="9">
    <source>
        <dbReference type="EMBL" id="KAK6940137.1"/>
    </source>
</evidence>
<evidence type="ECO:0000256" key="8">
    <source>
        <dbReference type="RuleBase" id="RU361117"/>
    </source>
</evidence>
<reference evidence="9 10" key="1">
    <citation type="submission" date="2023-12" db="EMBL/GenBank/DDBJ databases">
        <title>A high-quality genome assembly for Dillenia turbinata (Dilleniales).</title>
        <authorList>
            <person name="Chanderbali A."/>
        </authorList>
    </citation>
    <scope>NUCLEOTIDE SEQUENCE [LARGE SCALE GENOMIC DNA]</scope>
    <source>
        <strain evidence="9">LSX21</strain>
        <tissue evidence="9">Leaf</tissue>
    </source>
</reference>
<dbReference type="Pfam" id="PF02358">
    <property type="entry name" value="Trehalose_PPase"/>
    <property type="match status" value="1"/>
</dbReference>
<keyword evidence="5 8" id="KW-0378">Hydrolase</keyword>
<dbReference type="SUPFAM" id="SSF56784">
    <property type="entry name" value="HAD-like"/>
    <property type="match status" value="1"/>
</dbReference>
<dbReference type="GO" id="GO:0004805">
    <property type="term" value="F:trehalose-phosphatase activity"/>
    <property type="evidence" value="ECO:0007669"/>
    <property type="project" value="UniProtKB-EC"/>
</dbReference>
<dbReference type="CDD" id="cd01627">
    <property type="entry name" value="HAD_TPP"/>
    <property type="match status" value="1"/>
</dbReference>
<dbReference type="InterPro" id="IPR023214">
    <property type="entry name" value="HAD_sf"/>
</dbReference>
<dbReference type="FunFam" id="3.40.50.1000:FF:000099">
    <property type="entry name" value="Trehalose 6-phosphate phosphatase"/>
    <property type="match status" value="1"/>
</dbReference>
<dbReference type="FunFam" id="3.40.50.1000:FF:000073">
    <property type="entry name" value="Trehalose 6-phosphate phosphatase"/>
    <property type="match status" value="1"/>
</dbReference>
<evidence type="ECO:0000256" key="6">
    <source>
        <dbReference type="ARBA" id="ARBA00023016"/>
    </source>
</evidence>
<evidence type="ECO:0000256" key="2">
    <source>
        <dbReference type="ARBA" id="ARBA00001968"/>
    </source>
</evidence>
<dbReference type="FunFam" id="3.30.70.1020:FF:000004">
    <property type="entry name" value="Trehalose 6-phosphate phosphatase"/>
    <property type="match status" value="1"/>
</dbReference>
<dbReference type="InterPro" id="IPR044651">
    <property type="entry name" value="OTSB-like"/>
</dbReference>
<evidence type="ECO:0000256" key="4">
    <source>
        <dbReference type="ARBA" id="ARBA00008770"/>
    </source>
</evidence>
<protein>
    <recommendedName>
        <fullName evidence="8">Trehalose 6-phosphate phosphatase</fullName>
        <ecNumber evidence="8">3.1.3.12</ecNumber>
    </recommendedName>
</protein>
<comment type="similarity">
    <text evidence="4 8">Belongs to the trehalose phosphatase family.</text>
</comment>
<sequence length="469" mass="52210">MTNQNVGVSDAEGLGLAIAAALSNPSLFSSAAQKPPVPLTKHITILSKNQLKRLETGSAEARINAWVDSMRASSPTHIKSPVSLSATDDQNTWILHHPSALKMFEQIANASKGKQIVVFLDYDGTLSPIVEDPDKAFMSQDMREAVREVARCFPTAIVSGRCRDKVKNFVKLAELYYAGSHGMDIKGPGGRKYKKRNHQAVLFQPAGEFLPMIDEVRKTLVEKTKSIPGAKVENNKFCISVHFRCVDEKKWTALAELVRSVLNDYPKLRLTQGRKVLEIRPTIKWDKGKALEFLLESLGYANSRDVLPFYVGDDRTDEDAFKVLRDRGQGFGILVSKVPKETSASYTLQEPSEASQEFLATSGAVKMSIYRCMLVGGVSHGHGHNVDEAPVHEGNLCDIEMEELRGKSSLYFEAPLRGQVPRIQRPRKRLDVKVDIRDFKGRIQPKEFLIGFTLLNESLVTKIFLSIIG</sequence>
<proteinExistence type="inferred from homology"/>
<dbReference type="EC" id="3.1.3.12" evidence="8"/>
<comment type="caution">
    <text evidence="9">The sequence shown here is derived from an EMBL/GenBank/DDBJ whole genome shotgun (WGS) entry which is preliminary data.</text>
</comment>
<dbReference type="NCBIfam" id="TIGR01484">
    <property type="entry name" value="HAD-SF-IIB"/>
    <property type="match status" value="1"/>
</dbReference>
<dbReference type="AlphaFoldDB" id="A0AAN8W6M3"/>
<keyword evidence="6" id="KW-0346">Stress response</keyword>
<dbReference type="Gene3D" id="3.40.50.1000">
    <property type="entry name" value="HAD superfamily/HAD-like"/>
    <property type="match status" value="1"/>
</dbReference>
<comment type="cofactor">
    <cofactor evidence="2 8">
        <name>a divalent metal cation</name>
        <dbReference type="ChEBI" id="CHEBI:60240"/>
    </cofactor>
</comment>
<dbReference type="GO" id="GO:0005992">
    <property type="term" value="P:trehalose biosynthetic process"/>
    <property type="evidence" value="ECO:0007669"/>
    <property type="project" value="InterPro"/>
</dbReference>
<keyword evidence="10" id="KW-1185">Reference proteome</keyword>
<dbReference type="InterPro" id="IPR006379">
    <property type="entry name" value="HAD-SF_hydro_IIB"/>
</dbReference>
<evidence type="ECO:0000256" key="7">
    <source>
        <dbReference type="ARBA" id="ARBA00025274"/>
    </source>
</evidence>
<evidence type="ECO:0000256" key="3">
    <source>
        <dbReference type="ARBA" id="ARBA00005199"/>
    </source>
</evidence>
<dbReference type="Gene3D" id="3.30.70.1020">
    <property type="entry name" value="Trehalose-6-phosphate phosphatase related protein, domain 2"/>
    <property type="match status" value="1"/>
</dbReference>
<evidence type="ECO:0000256" key="5">
    <source>
        <dbReference type="ARBA" id="ARBA00022801"/>
    </source>
</evidence>
<comment type="catalytic activity">
    <reaction evidence="1 8">
        <text>alpha,alpha-trehalose 6-phosphate + H2O = alpha,alpha-trehalose + phosphate</text>
        <dbReference type="Rhea" id="RHEA:23420"/>
        <dbReference type="ChEBI" id="CHEBI:15377"/>
        <dbReference type="ChEBI" id="CHEBI:16551"/>
        <dbReference type="ChEBI" id="CHEBI:43474"/>
        <dbReference type="ChEBI" id="CHEBI:58429"/>
        <dbReference type="EC" id="3.1.3.12"/>
    </reaction>
</comment>
<dbReference type="EMBL" id="JBAMMX010000005">
    <property type="protein sequence ID" value="KAK6940137.1"/>
    <property type="molecule type" value="Genomic_DNA"/>
</dbReference>
<dbReference type="NCBIfam" id="TIGR00685">
    <property type="entry name" value="T6PP"/>
    <property type="match status" value="1"/>
</dbReference>
<name>A0AAN8W6M3_9MAGN</name>
<dbReference type="InterPro" id="IPR036412">
    <property type="entry name" value="HAD-like_sf"/>
</dbReference>
<dbReference type="Proteomes" id="UP001370490">
    <property type="component" value="Unassembled WGS sequence"/>
</dbReference>
<dbReference type="PANTHER" id="PTHR43768:SF32">
    <property type="entry name" value="TREHALOSE-PHOSPHATE PHOSPHATASE C-RELATED"/>
    <property type="match status" value="1"/>
</dbReference>
<evidence type="ECO:0000313" key="10">
    <source>
        <dbReference type="Proteomes" id="UP001370490"/>
    </source>
</evidence>
<evidence type="ECO:0000256" key="1">
    <source>
        <dbReference type="ARBA" id="ARBA00000500"/>
    </source>
</evidence>
<gene>
    <name evidence="9" type="ORF">RJ641_029668</name>
</gene>
<comment type="function">
    <text evidence="7">Removes the phosphate from trehalose 6-phosphate to produce free trehalose. Trehalose accumulation in plant may improve abiotic stress tolerance.</text>
</comment>